<organism evidence="1">
    <name type="scientific">viral metagenome</name>
    <dbReference type="NCBI Taxonomy" id="1070528"/>
    <lineage>
        <taxon>unclassified sequences</taxon>
        <taxon>metagenomes</taxon>
        <taxon>organismal metagenomes</taxon>
    </lineage>
</organism>
<dbReference type="GO" id="GO:0032259">
    <property type="term" value="P:methylation"/>
    <property type="evidence" value="ECO:0007669"/>
    <property type="project" value="UniProtKB-KW"/>
</dbReference>
<gene>
    <name evidence="1" type="ORF">TM448A01271_0019</name>
    <name evidence="2" type="ORF">TM448B01062_0004</name>
</gene>
<evidence type="ECO:0000313" key="2">
    <source>
        <dbReference type="EMBL" id="QJH97659.1"/>
    </source>
</evidence>
<reference evidence="1" key="1">
    <citation type="submission" date="2020-03" db="EMBL/GenBank/DDBJ databases">
        <title>The deep terrestrial virosphere.</title>
        <authorList>
            <person name="Holmfeldt K."/>
            <person name="Nilsson E."/>
            <person name="Simone D."/>
            <person name="Lopez-Fernandez M."/>
            <person name="Wu X."/>
            <person name="de Brujin I."/>
            <person name="Lundin D."/>
            <person name="Andersson A."/>
            <person name="Bertilsson S."/>
            <person name="Dopson M."/>
        </authorList>
    </citation>
    <scope>NUCLEOTIDE SEQUENCE</scope>
    <source>
        <strain evidence="1">TM448A01271</strain>
        <strain evidence="2">TM448B01062</strain>
    </source>
</reference>
<dbReference type="GO" id="GO:0008168">
    <property type="term" value="F:methyltransferase activity"/>
    <property type="evidence" value="ECO:0007669"/>
    <property type="project" value="UniProtKB-KW"/>
</dbReference>
<proteinExistence type="predicted"/>
<protein>
    <submittedName>
        <fullName evidence="1">Putative methyltransferase</fullName>
    </submittedName>
</protein>
<dbReference type="EMBL" id="MT144125">
    <property type="protein sequence ID" value="QJA49231.1"/>
    <property type="molecule type" value="Genomic_DNA"/>
</dbReference>
<dbReference type="Gene3D" id="3.40.50.150">
    <property type="entry name" value="Vaccinia Virus protein VP39"/>
    <property type="match status" value="1"/>
</dbReference>
<name>A0A6H1ZP75_9ZZZZ</name>
<sequence>MDYSKYYSVEHLLKEMSNELQQKRIHEIVSRTKGDVIDIGAGVGEISIPLQEKGHKVTAFDINQNYVDYLKSKNINASLFDVTKADSIPDADTIIFGEILEHLKDPGQALSLACKHARDKILITLPKVDDPWHYWYIDFVQTHPFLILELKKKGNWNE</sequence>
<dbReference type="SUPFAM" id="SSF53335">
    <property type="entry name" value="S-adenosyl-L-methionine-dependent methyltransferases"/>
    <property type="match status" value="1"/>
</dbReference>
<dbReference type="Pfam" id="PF13489">
    <property type="entry name" value="Methyltransf_23"/>
    <property type="match status" value="1"/>
</dbReference>
<dbReference type="EMBL" id="MT144696">
    <property type="protein sequence ID" value="QJH97659.1"/>
    <property type="molecule type" value="Genomic_DNA"/>
</dbReference>
<dbReference type="InterPro" id="IPR029063">
    <property type="entry name" value="SAM-dependent_MTases_sf"/>
</dbReference>
<evidence type="ECO:0000313" key="1">
    <source>
        <dbReference type="EMBL" id="QJA49231.1"/>
    </source>
</evidence>
<keyword evidence="1" id="KW-0489">Methyltransferase</keyword>
<accession>A0A6H1ZP75</accession>
<keyword evidence="1" id="KW-0808">Transferase</keyword>
<dbReference type="CDD" id="cd02440">
    <property type="entry name" value="AdoMet_MTases"/>
    <property type="match status" value="1"/>
</dbReference>
<dbReference type="AlphaFoldDB" id="A0A6H1ZP75"/>